<keyword evidence="5 7" id="KW-1133">Transmembrane helix</keyword>
<dbReference type="InterPro" id="IPR051907">
    <property type="entry name" value="DoxX-like_oxidoreductase"/>
</dbReference>
<evidence type="ECO:0000256" key="3">
    <source>
        <dbReference type="ARBA" id="ARBA00022475"/>
    </source>
</evidence>
<evidence type="ECO:0000256" key="1">
    <source>
        <dbReference type="ARBA" id="ARBA00004651"/>
    </source>
</evidence>
<feature type="transmembrane region" description="Helical" evidence="7">
    <location>
        <begin position="12"/>
        <end position="33"/>
    </location>
</feature>
<protein>
    <submittedName>
        <fullName evidence="8">Putative oxidoreductase</fullName>
    </submittedName>
</protein>
<feature type="transmembrane region" description="Helical" evidence="7">
    <location>
        <begin position="73"/>
        <end position="100"/>
    </location>
</feature>
<comment type="similarity">
    <text evidence="2">Belongs to the DoxX family.</text>
</comment>
<comment type="caution">
    <text evidence="8">The sequence shown here is derived from an EMBL/GenBank/DDBJ whole genome shotgun (WGS) entry which is preliminary data.</text>
</comment>
<proteinExistence type="inferred from homology"/>
<evidence type="ECO:0000256" key="2">
    <source>
        <dbReference type="ARBA" id="ARBA00006679"/>
    </source>
</evidence>
<name>A0A7W8QK12_9ACTN</name>
<dbReference type="Pfam" id="PF07681">
    <property type="entry name" value="DoxX"/>
    <property type="match status" value="1"/>
</dbReference>
<evidence type="ECO:0000313" key="8">
    <source>
        <dbReference type="EMBL" id="MBB5431872.1"/>
    </source>
</evidence>
<evidence type="ECO:0000256" key="5">
    <source>
        <dbReference type="ARBA" id="ARBA00022989"/>
    </source>
</evidence>
<dbReference type="EMBL" id="JACHDB010000001">
    <property type="protein sequence ID" value="MBB5431872.1"/>
    <property type="molecule type" value="Genomic_DNA"/>
</dbReference>
<dbReference type="PANTHER" id="PTHR33452">
    <property type="entry name" value="OXIDOREDUCTASE CATD-RELATED"/>
    <property type="match status" value="1"/>
</dbReference>
<dbReference type="RefSeq" id="WP_184391522.1">
    <property type="nucleotide sequence ID" value="NZ_BAAAJD010000032.1"/>
</dbReference>
<sequence length="155" mass="15426">MTETTRRALGPAADATALIARAAIGIVFIAHGWQKVSEMGLSGTAEMMAGMGIPLPQAAAAFAIAAEIGGGALLLLGLVLPLAGLVLAVQMAGAIFFAHAQGPLIGEGGMELPLVLGVAALALGFGGGRFALDRLLPWGRPATGERARSAESASA</sequence>
<dbReference type="Proteomes" id="UP000572635">
    <property type="component" value="Unassembled WGS sequence"/>
</dbReference>
<dbReference type="AlphaFoldDB" id="A0A7W8QK12"/>
<evidence type="ECO:0000256" key="6">
    <source>
        <dbReference type="ARBA" id="ARBA00023136"/>
    </source>
</evidence>
<evidence type="ECO:0000256" key="4">
    <source>
        <dbReference type="ARBA" id="ARBA00022692"/>
    </source>
</evidence>
<dbReference type="PANTHER" id="PTHR33452:SF1">
    <property type="entry name" value="INNER MEMBRANE PROTEIN YPHA-RELATED"/>
    <property type="match status" value="1"/>
</dbReference>
<keyword evidence="3" id="KW-1003">Cell membrane</keyword>
<feature type="transmembrane region" description="Helical" evidence="7">
    <location>
        <begin position="112"/>
        <end position="132"/>
    </location>
</feature>
<keyword evidence="9" id="KW-1185">Reference proteome</keyword>
<comment type="subcellular location">
    <subcellularLocation>
        <location evidence="1">Cell membrane</location>
        <topology evidence="1">Multi-pass membrane protein</topology>
    </subcellularLocation>
</comment>
<dbReference type="GO" id="GO:0005886">
    <property type="term" value="C:plasma membrane"/>
    <property type="evidence" value="ECO:0007669"/>
    <property type="project" value="UniProtKB-SubCell"/>
</dbReference>
<accession>A0A7W8QK12</accession>
<keyword evidence="6 7" id="KW-0472">Membrane</keyword>
<organism evidence="8 9">
    <name type="scientific">Nocardiopsis composta</name>
    <dbReference type="NCBI Taxonomy" id="157465"/>
    <lineage>
        <taxon>Bacteria</taxon>
        <taxon>Bacillati</taxon>
        <taxon>Actinomycetota</taxon>
        <taxon>Actinomycetes</taxon>
        <taxon>Streptosporangiales</taxon>
        <taxon>Nocardiopsidaceae</taxon>
        <taxon>Nocardiopsis</taxon>
    </lineage>
</organism>
<evidence type="ECO:0000256" key="7">
    <source>
        <dbReference type="SAM" id="Phobius"/>
    </source>
</evidence>
<feature type="transmembrane region" description="Helical" evidence="7">
    <location>
        <begin position="45"/>
        <end position="66"/>
    </location>
</feature>
<evidence type="ECO:0000313" key="9">
    <source>
        <dbReference type="Proteomes" id="UP000572635"/>
    </source>
</evidence>
<dbReference type="InterPro" id="IPR032808">
    <property type="entry name" value="DoxX"/>
</dbReference>
<gene>
    <name evidence="8" type="ORF">HDA36_001956</name>
</gene>
<keyword evidence="4 7" id="KW-0812">Transmembrane</keyword>
<reference evidence="8 9" key="1">
    <citation type="submission" date="2020-08" db="EMBL/GenBank/DDBJ databases">
        <title>Sequencing the genomes of 1000 actinobacteria strains.</title>
        <authorList>
            <person name="Klenk H.-P."/>
        </authorList>
    </citation>
    <scope>NUCLEOTIDE SEQUENCE [LARGE SCALE GENOMIC DNA]</scope>
    <source>
        <strain evidence="8 9">DSM 44551</strain>
    </source>
</reference>